<dbReference type="InterPro" id="IPR004027">
    <property type="entry name" value="SEC_C_motif"/>
</dbReference>
<dbReference type="EMBL" id="FJNB01000016">
    <property type="protein sequence ID" value="CZR04170.1"/>
    <property type="molecule type" value="Genomic_DNA"/>
</dbReference>
<dbReference type="SUPFAM" id="SSF48452">
    <property type="entry name" value="TPR-like"/>
    <property type="match status" value="1"/>
</dbReference>
<dbReference type="EMBL" id="FNYT01000040">
    <property type="protein sequence ID" value="SEJ92621.1"/>
    <property type="molecule type" value="Genomic_DNA"/>
</dbReference>
<dbReference type="RefSeq" id="WP_068623521.1">
    <property type="nucleotide sequence ID" value="NZ_FJNB01000016.1"/>
</dbReference>
<accession>A0A143Z1H1</accession>
<evidence type="ECO:0000313" key="4">
    <source>
        <dbReference type="Proteomes" id="UP000199280"/>
    </source>
</evidence>
<evidence type="ECO:0000313" key="3">
    <source>
        <dbReference type="Proteomes" id="UP000076878"/>
    </source>
</evidence>
<proteinExistence type="predicted"/>
<protein>
    <submittedName>
        <fullName evidence="1 2">Sec-c motif</fullName>
    </submittedName>
</protein>
<gene>
    <name evidence="2" type="ORF">SAMN05216375_1403</name>
    <name evidence="1" type="ORF">TR210_2080</name>
</gene>
<dbReference type="Proteomes" id="UP000199280">
    <property type="component" value="Unassembled WGS sequence"/>
</dbReference>
<reference evidence="1 3" key="1">
    <citation type="submission" date="2016-02" db="EMBL/GenBank/DDBJ databases">
        <authorList>
            <person name="Wen L."/>
            <person name="He K."/>
            <person name="Yang H."/>
        </authorList>
    </citation>
    <scope>NUCLEOTIDE SEQUENCE [LARGE SCALE GENOMIC DNA]</scope>
    <source>
        <strain evidence="1">Trichococcus_R210</strain>
    </source>
</reference>
<evidence type="ECO:0000313" key="1">
    <source>
        <dbReference type="EMBL" id="CZR04170.1"/>
    </source>
</evidence>
<dbReference type="Pfam" id="PF02810">
    <property type="entry name" value="SEC-C"/>
    <property type="match status" value="1"/>
</dbReference>
<keyword evidence="4" id="KW-1185">Reference proteome</keyword>
<evidence type="ECO:0000313" key="2">
    <source>
        <dbReference type="EMBL" id="SEJ92621.1"/>
    </source>
</evidence>
<dbReference type="Gene3D" id="3.10.450.50">
    <property type="match status" value="1"/>
</dbReference>
<dbReference type="Gene3D" id="1.25.40.10">
    <property type="entry name" value="Tetratricopeptide repeat domain"/>
    <property type="match status" value="1"/>
</dbReference>
<dbReference type="STRING" id="640938.TR210_2080"/>
<organism evidence="1 3">
    <name type="scientific">Trichococcus ilyis</name>
    <dbReference type="NCBI Taxonomy" id="640938"/>
    <lineage>
        <taxon>Bacteria</taxon>
        <taxon>Bacillati</taxon>
        <taxon>Bacillota</taxon>
        <taxon>Bacilli</taxon>
        <taxon>Lactobacillales</taxon>
        <taxon>Carnobacteriaceae</taxon>
        <taxon>Trichococcus</taxon>
    </lineage>
</organism>
<sequence>MTKIGRNEPCPCGSGKKYKNCCLGEPEETLLLNRLRINLAKMWSYDKVNEMSDSEIISKLENLNIPFDKERFLADIQVFDSANEISEQWFEIYDVRAEGYDEDFLFFAVWILWERWAKEGPWPFETIGDWFDNGVLAEGEGNFAEACDAWLIAWDALKPHHPTTTKYLTYLDDRCSGEFSVKSILLSLGSDLLDAGMKDPSYLRKAITYCTEFLALFSDEDENTLINQRRTIADAYLYLDDLSRAEAEYKSIVQDYPMNVWGYVGWGDMYFLHEPTEDLNKATQIYARGLAKIALGAEDRDVLEDRLDDVQDNDSE</sequence>
<name>A0A143Z1H1_9LACT</name>
<reference evidence="2 4" key="2">
    <citation type="submission" date="2016-10" db="EMBL/GenBank/DDBJ databases">
        <authorList>
            <person name="Varghese N."/>
            <person name="Submissions S."/>
        </authorList>
    </citation>
    <scope>NUCLEOTIDE SEQUENCE [LARGE SCALE GENOMIC DNA]</scope>
    <source>
        <strain evidence="2 4">DSM 22150</strain>
    </source>
</reference>
<dbReference type="Proteomes" id="UP000076878">
    <property type="component" value="Unassembled WGS sequence"/>
</dbReference>
<dbReference type="AlphaFoldDB" id="A0A143Z1H1"/>
<dbReference type="SUPFAM" id="SSF103642">
    <property type="entry name" value="Sec-C motif"/>
    <property type="match status" value="1"/>
</dbReference>
<dbReference type="InterPro" id="IPR011990">
    <property type="entry name" value="TPR-like_helical_dom_sf"/>
</dbReference>